<evidence type="ECO:0000313" key="3">
    <source>
        <dbReference type="EMBL" id="AXH29467.1"/>
    </source>
</evidence>
<proteinExistence type="predicted"/>
<dbReference type="KEGG" id="foo:CGC45_02135"/>
<feature type="region of interest" description="Disordered" evidence="1">
    <location>
        <begin position="98"/>
        <end position="118"/>
    </location>
</feature>
<gene>
    <name evidence="3" type="ORF">CGC43_02160</name>
</gene>
<organism evidence="3 4">
    <name type="scientific">Francisella opportunistica</name>
    <dbReference type="NCBI Taxonomy" id="2016517"/>
    <lineage>
        <taxon>Bacteria</taxon>
        <taxon>Pseudomonadati</taxon>
        <taxon>Pseudomonadota</taxon>
        <taxon>Gammaproteobacteria</taxon>
        <taxon>Thiotrichales</taxon>
        <taxon>Francisellaceae</taxon>
        <taxon>Francisella</taxon>
    </lineage>
</organism>
<dbReference type="InterPro" id="IPR002622">
    <property type="entry name" value="Transposase_14"/>
</dbReference>
<dbReference type="OrthoDB" id="6658576at2"/>
<reference evidence="3 4" key="1">
    <citation type="submission" date="2017-07" db="EMBL/GenBank/DDBJ databases">
        <title>Complete genome sequences and comparative analysis of the novel pathogen Francisella opportunistica.</title>
        <authorList>
            <person name="Dietrich E.A."/>
            <person name="Kingry L.C."/>
            <person name="Petersen J.M."/>
        </authorList>
    </citation>
    <scope>NUCLEOTIDE SEQUENCE [LARGE SCALE GENOMIC DNA]</scope>
    <source>
        <strain evidence="3 4">14-2155</strain>
    </source>
</reference>
<evidence type="ECO:0000256" key="1">
    <source>
        <dbReference type="SAM" id="MobiDB-lite"/>
    </source>
</evidence>
<accession>A0A345JQ71</accession>
<sequence>MAYSHHFIKKVLKLKSEGVSFLKLSNRFNISVRSIQEWLKGNLPKGTRNKPNTKLDLVKLKQDVLDYPDAYLKERAERLGVSEHCISYNLKKLDVTYKKNSDSPQSRRRQAKIISEKD</sequence>
<evidence type="ECO:0000259" key="2">
    <source>
        <dbReference type="Pfam" id="PF01710"/>
    </source>
</evidence>
<feature type="domain" description="Transposase Synechocystis PCC 6803" evidence="2">
    <location>
        <begin position="1"/>
        <end position="105"/>
    </location>
</feature>
<name>A0A345JQ71_9GAMM</name>
<dbReference type="Proteomes" id="UP000253862">
    <property type="component" value="Chromosome"/>
</dbReference>
<dbReference type="RefSeq" id="WP_071628753.1">
    <property type="nucleotide sequence ID" value="NZ_CP022375.1"/>
</dbReference>
<protein>
    <submittedName>
        <fullName evidence="3">Transposase</fullName>
    </submittedName>
</protein>
<dbReference type="EMBL" id="CP022375">
    <property type="protein sequence ID" value="AXH29467.1"/>
    <property type="molecule type" value="Genomic_DNA"/>
</dbReference>
<dbReference type="Pfam" id="PF01710">
    <property type="entry name" value="HTH_Tnp_IS630"/>
    <property type="match status" value="1"/>
</dbReference>
<keyword evidence="4" id="KW-1185">Reference proteome</keyword>
<evidence type="ECO:0000313" key="4">
    <source>
        <dbReference type="Proteomes" id="UP000253862"/>
    </source>
</evidence>
<dbReference type="AlphaFoldDB" id="A0A345JQ71"/>